<dbReference type="EMBL" id="JBJKBG010000003">
    <property type="protein sequence ID" value="KAL3747214.1"/>
    <property type="molecule type" value="Genomic_DNA"/>
</dbReference>
<keyword evidence="6" id="KW-0804">Transcription</keyword>
<dbReference type="AlphaFoldDB" id="A0ABD3L5U2"/>
<keyword evidence="13" id="KW-1185">Reference proteome</keyword>
<comment type="subcellular location">
    <subcellularLocation>
        <location evidence="1">Nucleus</location>
    </subcellularLocation>
</comment>
<dbReference type="InterPro" id="IPR000232">
    <property type="entry name" value="HSF_DNA-bd"/>
</dbReference>
<keyword evidence="5" id="KW-0238">DNA-binding</keyword>
<keyword evidence="9" id="KW-0175">Coiled coil</keyword>
<evidence type="ECO:0000256" key="10">
    <source>
        <dbReference type="SAM" id="MobiDB-lite"/>
    </source>
</evidence>
<organism evidence="12 13">
    <name type="scientific">Eucalyptus globulus</name>
    <name type="common">Tasmanian blue gum</name>
    <dbReference type="NCBI Taxonomy" id="34317"/>
    <lineage>
        <taxon>Eukaryota</taxon>
        <taxon>Viridiplantae</taxon>
        <taxon>Streptophyta</taxon>
        <taxon>Embryophyta</taxon>
        <taxon>Tracheophyta</taxon>
        <taxon>Spermatophyta</taxon>
        <taxon>Magnoliopsida</taxon>
        <taxon>eudicotyledons</taxon>
        <taxon>Gunneridae</taxon>
        <taxon>Pentapetalae</taxon>
        <taxon>rosids</taxon>
        <taxon>malvids</taxon>
        <taxon>Myrtales</taxon>
        <taxon>Myrtaceae</taxon>
        <taxon>Myrtoideae</taxon>
        <taxon>Eucalypteae</taxon>
        <taxon>Eucalyptus</taxon>
    </lineage>
</organism>
<dbReference type="PRINTS" id="PR00056">
    <property type="entry name" value="HSFDOMAIN"/>
</dbReference>
<feature type="coiled-coil region" evidence="9">
    <location>
        <begin position="260"/>
        <end position="301"/>
    </location>
</feature>
<evidence type="ECO:0000256" key="6">
    <source>
        <dbReference type="ARBA" id="ARBA00023163"/>
    </source>
</evidence>
<feature type="region of interest" description="Disordered" evidence="10">
    <location>
        <begin position="48"/>
        <end position="67"/>
    </location>
</feature>
<evidence type="ECO:0000259" key="11">
    <source>
        <dbReference type="PROSITE" id="PS00434"/>
    </source>
</evidence>
<gene>
    <name evidence="12" type="ORF">ACJRO7_016054</name>
</gene>
<dbReference type="InterPro" id="IPR036388">
    <property type="entry name" value="WH-like_DNA-bd_sf"/>
</dbReference>
<dbReference type="SUPFAM" id="SSF46785">
    <property type="entry name" value="Winged helix' DNA-binding domain"/>
    <property type="match status" value="1"/>
</dbReference>
<dbReference type="Pfam" id="PF00447">
    <property type="entry name" value="HSF_DNA-bind"/>
    <property type="match status" value="1"/>
</dbReference>
<evidence type="ECO:0000256" key="8">
    <source>
        <dbReference type="ARBA" id="ARBA00061350"/>
    </source>
</evidence>
<evidence type="ECO:0000256" key="9">
    <source>
        <dbReference type="SAM" id="Coils"/>
    </source>
</evidence>
<dbReference type="GO" id="GO:0003677">
    <property type="term" value="F:DNA binding"/>
    <property type="evidence" value="ECO:0007669"/>
    <property type="project" value="UniProtKB-KW"/>
</dbReference>
<dbReference type="InterPro" id="IPR036390">
    <property type="entry name" value="WH_DNA-bd_sf"/>
</dbReference>
<keyword evidence="4" id="KW-0346">Stress response</keyword>
<protein>
    <recommendedName>
        <fullName evidence="11">HSF-type DNA-binding domain-containing protein</fullName>
    </recommendedName>
</protein>
<dbReference type="SMART" id="SM00415">
    <property type="entry name" value="HSF"/>
    <property type="match status" value="1"/>
</dbReference>
<evidence type="ECO:0000256" key="2">
    <source>
        <dbReference type="ARBA" id="ARBA00022553"/>
    </source>
</evidence>
<dbReference type="GO" id="GO:0005634">
    <property type="term" value="C:nucleus"/>
    <property type="evidence" value="ECO:0007669"/>
    <property type="project" value="UniProtKB-SubCell"/>
</dbReference>
<dbReference type="PROSITE" id="PS00434">
    <property type="entry name" value="HSF_DOMAIN"/>
    <property type="match status" value="1"/>
</dbReference>
<comment type="similarity">
    <text evidence="8">Belongs to the HSF family. Class A subfamily.</text>
</comment>
<dbReference type="Proteomes" id="UP001634007">
    <property type="component" value="Unassembled WGS sequence"/>
</dbReference>
<name>A0ABD3L5U2_EUCGL</name>
<feature type="domain" description="HSF-type DNA-binding" evidence="11">
    <location>
        <begin position="190"/>
        <end position="214"/>
    </location>
</feature>
<evidence type="ECO:0000256" key="3">
    <source>
        <dbReference type="ARBA" id="ARBA00023015"/>
    </source>
</evidence>
<evidence type="ECO:0000313" key="13">
    <source>
        <dbReference type="Proteomes" id="UP001634007"/>
    </source>
</evidence>
<keyword evidence="7" id="KW-0539">Nucleus</keyword>
<evidence type="ECO:0000256" key="4">
    <source>
        <dbReference type="ARBA" id="ARBA00023016"/>
    </source>
</evidence>
<dbReference type="Gene3D" id="1.10.10.10">
    <property type="entry name" value="Winged helix-like DNA-binding domain superfamily/Winged helix DNA-binding domain"/>
    <property type="match status" value="1"/>
</dbReference>
<evidence type="ECO:0000313" key="12">
    <source>
        <dbReference type="EMBL" id="KAL3747214.1"/>
    </source>
</evidence>
<evidence type="ECO:0000256" key="7">
    <source>
        <dbReference type="ARBA" id="ARBA00023242"/>
    </source>
</evidence>
<feature type="region of interest" description="Disordered" evidence="10">
    <location>
        <begin position="1"/>
        <end position="37"/>
    </location>
</feature>
<comment type="caution">
    <text evidence="12">The sequence shown here is derived from an EMBL/GenBank/DDBJ whole genome shotgun (WGS) entry which is preliminary data.</text>
</comment>
<keyword evidence="2" id="KW-0597">Phosphoprotein</keyword>
<evidence type="ECO:0000256" key="5">
    <source>
        <dbReference type="ARBA" id="ARBA00023125"/>
    </source>
</evidence>
<sequence length="502" mass="55331">MTTACHGGAGGTPRTSFSNTLFPEPGLELGKARPSANSLEEIASPAALDGSDAGEMGSPAHSVASPGVAVGDGRIKAGLPSRPCLSWPGSHSALAVQVVKIKEEEVEEEEAAMVADPGDATTMSPSCSWGAAAEEVVRPMEGLGEVGPTPFLRKTYEMVSDPGSDPVVSWGSGRDSFVVWDQHEFSKQVLPRYFKHSNFSSFIRQLNTYGFRKIDMERWEFASEGFQAGKKHLLKNIKRRGKFSKHRKTSSSSFTSGYPKAGKEAVLETLKKDQEALKAEILKLREERENSQHEFDQVAEQVRCAECRHQQMFLFLYKAAKSPNFVQQLIQKRRHKRELDTRESSKKSKLLDPDGATQCLLEAMDPKIQSPKVDCLTISDESAQMESQPNSVVLEDFETIQMHNPWPSPLGGRDFRVVQGQTPDQMAGASPSHLSSVFHEMSERLLEDNMVVGDNVADVEEVEELVVNDSRIYLELEGLIEKPCGWSEYPSGPMEQAAGVMP</sequence>
<evidence type="ECO:0000256" key="1">
    <source>
        <dbReference type="ARBA" id="ARBA00004123"/>
    </source>
</evidence>
<dbReference type="FunFam" id="1.10.10.10:FF:000057">
    <property type="entry name" value="Heat shock transcription factor 1"/>
    <property type="match status" value="1"/>
</dbReference>
<reference evidence="12 13" key="1">
    <citation type="submission" date="2024-11" db="EMBL/GenBank/DDBJ databases">
        <title>Chromosome-level genome assembly of Eucalyptus globulus Labill. provides insights into its genome evolution.</title>
        <authorList>
            <person name="Li X."/>
        </authorList>
    </citation>
    <scope>NUCLEOTIDE SEQUENCE [LARGE SCALE GENOMIC DNA]</scope>
    <source>
        <strain evidence="12">CL2024</strain>
        <tissue evidence="12">Fresh tender leaves</tissue>
    </source>
</reference>
<dbReference type="PANTHER" id="PTHR10015:SF298">
    <property type="entry name" value="HEAT STRESS TRANSCRIPTION FACTOR A-9"/>
    <property type="match status" value="1"/>
</dbReference>
<keyword evidence="3" id="KW-0805">Transcription regulation</keyword>
<accession>A0ABD3L5U2</accession>
<proteinExistence type="inferred from homology"/>
<dbReference type="PANTHER" id="PTHR10015">
    <property type="entry name" value="HEAT SHOCK TRANSCRIPTION FACTOR"/>
    <property type="match status" value="1"/>
</dbReference>